<dbReference type="PRINTS" id="PR00301">
    <property type="entry name" value="HEATSHOCK70"/>
</dbReference>
<dbReference type="CDD" id="cd10170">
    <property type="entry name" value="ASKHA_NBD_HSP70"/>
    <property type="match status" value="1"/>
</dbReference>
<dbReference type="GO" id="GO:0140662">
    <property type="term" value="F:ATP-dependent protein folding chaperone"/>
    <property type="evidence" value="ECO:0007669"/>
    <property type="project" value="InterPro"/>
</dbReference>
<evidence type="ECO:0000256" key="2">
    <source>
        <dbReference type="ARBA" id="ARBA00022840"/>
    </source>
</evidence>
<proteinExistence type="predicted"/>
<dbReference type="GO" id="GO:0005524">
    <property type="term" value="F:ATP binding"/>
    <property type="evidence" value="ECO:0007669"/>
    <property type="project" value="UniProtKB-KW"/>
</dbReference>
<sequence length="1137" mass="125802">MASETSHHLEDSEEARSWAGDFDPLADQKERKVLFAAFDSFRQYRRTAHMNTTHRRRQAFYALPSSHWQMLAEAPFSLLDNFNQVDDAIDVNADLADSILATGLSSFGIPAHPDAADPRQNWHSTATSLDVQKAHSTIRQFYRDWSVEGKPERDVCYDPVLQDLRDEFGVRLGAQEGSEIRVLVPGAGLGRLVFEICQAGFAAEGNEISYHQLLASSWILNHARGPREHALHPFALHFSNLRSRAQQLQSVMIPDQHPGTAMMEAQSAGKPFGTMSMSAADFVVLYSNPSNEAAFDAVTTVFFIDTAPNLIRYVETIRHCLKPNGVWINVGPLLWHFEEGHRGGGSREGDDLHQSAGIGEPGNVELTEDEVICLVERMGFRMEKQVPVEARPTCGYIQDRQNLMSSRFKSFTFRSKSNKHTPPPPTSTPPPPPISQAPSNPSTSTLVAPPPGPSSTTSASSAPSGNSSSSSASLPMNNQNQLGRPPSYTYNTAAGRPTSPLPPGGQQLAHHPPPINTAMQYNQPPVQPMGAPPGYGMQQPMGHGMTQGMAQPQYGMRNPAVEVEGAGRSKAQLIVGIDFGTTFSGVAFAFATNNEAREDIITEWPGAGTHTKQKIPTVLYYDQYQKVVGWGPDIADALAPTGYPKQGVQKVEWFKLQLMLSGNTYIDPINLPPLPPGKSEIDVAADYLFKLRQAMRAQLQKTLGEVFTREERNIRYYLTVPAIWNDAGKAATRAAALQAGFLRDENDNRLTLISEPEAAALFCAKTGLLNLKIGDAILIVDCGGGTVDLIAYEVEEEQPFSVAECTAGSGDSCGSTALNRNFSNILRAKIRKMKLPDGSRTAGKVYAKCIMDFENRIKADFRNNGQKWAVDVGIEADFPDAGIEEGYMTFTNEEILQCFEPVVNRILELVRNQIIAIQAQNRSLQNVLVVGGFGASEYLFQQIKLHVPPQYQTKVVRPMDSVAAIVKGAVTAGITERVITHRVARRHYLMATLQPFKEGYHPEQYRVPSLDGRDRCKYTRQIFVQKGERVRIGEPVKVSFFRQVAPGATLMYEDILYACDEDVCPEYTKDPRIKEVVTLTSDLSRKNLETDFERMDTPQGTFYRVYFDIYLTLDGSEFSAELVCQGEVMGRCRAKFR</sequence>
<name>A0AAD4CB39_ASPNN</name>
<dbReference type="InterPro" id="IPR012901">
    <property type="entry name" value="CARME"/>
</dbReference>
<dbReference type="SMART" id="SM01296">
    <property type="entry name" value="N2227"/>
    <property type="match status" value="1"/>
</dbReference>
<evidence type="ECO:0000313" key="5">
    <source>
        <dbReference type="Proteomes" id="UP001194746"/>
    </source>
</evidence>
<comment type="caution">
    <text evidence="4">The sequence shown here is derived from an EMBL/GenBank/DDBJ whole genome shotgun (WGS) entry which is preliminary data.</text>
</comment>
<evidence type="ECO:0000313" key="4">
    <source>
        <dbReference type="EMBL" id="KAF9883176.1"/>
    </source>
</evidence>
<keyword evidence="1" id="KW-0547">Nucleotide-binding</keyword>
<dbReference type="InterPro" id="IPR043129">
    <property type="entry name" value="ATPase_NBD"/>
</dbReference>
<feature type="compositionally biased region" description="Polar residues" evidence="3">
    <location>
        <begin position="474"/>
        <end position="492"/>
    </location>
</feature>
<evidence type="ECO:0000256" key="1">
    <source>
        <dbReference type="ARBA" id="ARBA00022741"/>
    </source>
</evidence>
<dbReference type="Pfam" id="PF00012">
    <property type="entry name" value="HSP70"/>
    <property type="match status" value="1"/>
</dbReference>
<dbReference type="PANTHER" id="PTHR14187">
    <property type="entry name" value="ALPHA KINASE/ELONGATION FACTOR 2 KINASE"/>
    <property type="match status" value="1"/>
</dbReference>
<reference evidence="4" key="2">
    <citation type="submission" date="2020-02" db="EMBL/GenBank/DDBJ databases">
        <authorList>
            <person name="Gilchrist C.L.M."/>
            <person name="Chooi Y.-H."/>
        </authorList>
    </citation>
    <scope>NUCLEOTIDE SEQUENCE</scope>
    <source>
        <strain evidence="4">MST-FP2251</strain>
    </source>
</reference>
<feature type="region of interest" description="Disordered" evidence="3">
    <location>
        <begin position="414"/>
        <end position="520"/>
    </location>
</feature>
<dbReference type="PANTHER" id="PTHR14187:SF79">
    <property type="entry name" value="HSP70 FAMILY PROTEIN (AFU_ORTHOLOGUE AFUA_1G15200)"/>
    <property type="match status" value="1"/>
</dbReference>
<gene>
    <name evidence="4" type="ORF">FE257_003896</name>
</gene>
<dbReference type="GO" id="GO:0008757">
    <property type="term" value="F:S-adenosylmethionine-dependent methyltransferase activity"/>
    <property type="evidence" value="ECO:0007669"/>
    <property type="project" value="InterPro"/>
</dbReference>
<accession>A0AAD4CB39</accession>
<evidence type="ECO:0000256" key="3">
    <source>
        <dbReference type="SAM" id="MobiDB-lite"/>
    </source>
</evidence>
<dbReference type="Proteomes" id="UP001194746">
    <property type="component" value="Unassembled WGS sequence"/>
</dbReference>
<dbReference type="AlphaFoldDB" id="A0AAD4CB39"/>
<dbReference type="SUPFAM" id="SSF53067">
    <property type="entry name" value="Actin-like ATPase domain"/>
    <property type="match status" value="2"/>
</dbReference>
<feature type="compositionally biased region" description="Low complexity" evidence="3">
    <location>
        <begin position="454"/>
        <end position="473"/>
    </location>
</feature>
<protein>
    <recommendedName>
        <fullName evidence="6">Hsp70 family protein</fullName>
    </recommendedName>
</protein>
<feature type="compositionally biased region" description="Pro residues" evidence="3">
    <location>
        <begin position="421"/>
        <end position="435"/>
    </location>
</feature>
<dbReference type="Gene3D" id="3.30.420.40">
    <property type="match status" value="2"/>
</dbReference>
<dbReference type="EMBL" id="VCAU01000179">
    <property type="protein sequence ID" value="KAF9883176.1"/>
    <property type="molecule type" value="Genomic_DNA"/>
</dbReference>
<dbReference type="Gene3D" id="3.90.640.10">
    <property type="entry name" value="Actin, Chain A, domain 4"/>
    <property type="match status" value="1"/>
</dbReference>
<feature type="compositionally biased region" description="Basic and acidic residues" evidence="3">
    <location>
        <begin position="341"/>
        <end position="353"/>
    </location>
</feature>
<dbReference type="SUPFAM" id="SSF53335">
    <property type="entry name" value="S-adenosyl-L-methionine-dependent methyltransferases"/>
    <property type="match status" value="1"/>
</dbReference>
<dbReference type="Gene3D" id="3.40.50.150">
    <property type="entry name" value="Vaccinia Virus protein VP39"/>
    <property type="match status" value="1"/>
</dbReference>
<dbReference type="Pfam" id="PF07942">
    <property type="entry name" value="CARME"/>
    <property type="match status" value="1"/>
</dbReference>
<feature type="region of interest" description="Disordered" evidence="3">
    <location>
        <begin position="341"/>
        <end position="363"/>
    </location>
</feature>
<keyword evidence="2" id="KW-0067">ATP-binding</keyword>
<dbReference type="InterPro" id="IPR013126">
    <property type="entry name" value="Hsp_70_fam"/>
</dbReference>
<dbReference type="InterPro" id="IPR029063">
    <property type="entry name" value="SAM-dependent_MTases_sf"/>
</dbReference>
<organism evidence="4 5">
    <name type="scientific">Aspergillus nanangensis</name>
    <dbReference type="NCBI Taxonomy" id="2582783"/>
    <lineage>
        <taxon>Eukaryota</taxon>
        <taxon>Fungi</taxon>
        <taxon>Dikarya</taxon>
        <taxon>Ascomycota</taxon>
        <taxon>Pezizomycotina</taxon>
        <taxon>Eurotiomycetes</taxon>
        <taxon>Eurotiomycetidae</taxon>
        <taxon>Eurotiales</taxon>
        <taxon>Aspergillaceae</taxon>
        <taxon>Aspergillus</taxon>
        <taxon>Aspergillus subgen. Circumdati</taxon>
    </lineage>
</organism>
<reference evidence="4" key="1">
    <citation type="journal article" date="2019" name="Beilstein J. Org. Chem.">
        <title>Nanangenines: drimane sesquiterpenoids as the dominant metabolite cohort of a novel Australian fungus, Aspergillus nanangensis.</title>
        <authorList>
            <person name="Lacey H.J."/>
            <person name="Gilchrist C.L.M."/>
            <person name="Crombie A."/>
            <person name="Kalaitzis J.A."/>
            <person name="Vuong D."/>
            <person name="Rutledge P.J."/>
            <person name="Turner P."/>
            <person name="Pitt J.I."/>
            <person name="Lacey E."/>
            <person name="Chooi Y.H."/>
            <person name="Piggott A.M."/>
        </authorList>
    </citation>
    <scope>NUCLEOTIDE SEQUENCE</scope>
    <source>
        <strain evidence="4">MST-FP2251</strain>
    </source>
</reference>
<evidence type="ECO:0008006" key="6">
    <source>
        <dbReference type="Google" id="ProtNLM"/>
    </source>
</evidence>
<keyword evidence="5" id="KW-1185">Reference proteome</keyword>